<evidence type="ECO:0000256" key="9">
    <source>
        <dbReference type="ARBA" id="ARBA00044803"/>
    </source>
</evidence>
<organism evidence="13 14">
    <name type="scientific">Harenicola maris</name>
    <dbReference type="NCBI Taxonomy" id="2841044"/>
    <lineage>
        <taxon>Bacteria</taxon>
        <taxon>Pseudomonadati</taxon>
        <taxon>Pseudomonadota</taxon>
        <taxon>Alphaproteobacteria</taxon>
        <taxon>Rhodobacterales</taxon>
        <taxon>Paracoccaceae</taxon>
        <taxon>Harenicola</taxon>
    </lineage>
</organism>
<keyword evidence="6" id="KW-0119">Carbohydrate metabolism</keyword>
<comment type="catalytic activity">
    <reaction evidence="11">
        <text>3-dehydro-4-O-phospho-L-erythronate + H(+) = dihydroxyacetone phosphate + CO2</text>
        <dbReference type="Rhea" id="RHEA:52404"/>
        <dbReference type="ChEBI" id="CHEBI:15378"/>
        <dbReference type="ChEBI" id="CHEBI:16526"/>
        <dbReference type="ChEBI" id="CHEBI:57642"/>
        <dbReference type="ChEBI" id="CHEBI:136592"/>
        <dbReference type="EC" id="4.1.1.104"/>
    </reaction>
</comment>
<comment type="cofactor">
    <cofactor evidence="1">
        <name>Zn(2+)</name>
        <dbReference type="ChEBI" id="CHEBI:29105"/>
    </cofactor>
</comment>
<dbReference type="GO" id="GO:0016832">
    <property type="term" value="F:aldehyde-lyase activity"/>
    <property type="evidence" value="ECO:0007669"/>
    <property type="project" value="InterPro"/>
</dbReference>
<dbReference type="EC" id="4.1.1.104" evidence="8"/>
<dbReference type="EMBL" id="JADQAZ010000003">
    <property type="protein sequence ID" value="MBT0958994.1"/>
    <property type="molecule type" value="Genomic_DNA"/>
</dbReference>
<comment type="similarity">
    <text evidence="2">Belongs to the aldolase class II family. AraD/FucA subfamily.</text>
</comment>
<dbReference type="SMART" id="SM01007">
    <property type="entry name" value="Aldolase_II"/>
    <property type="match status" value="1"/>
</dbReference>
<evidence type="ECO:0000259" key="12">
    <source>
        <dbReference type="SMART" id="SM01007"/>
    </source>
</evidence>
<dbReference type="NCBIfam" id="NF006000">
    <property type="entry name" value="PRK08130.1"/>
    <property type="match status" value="1"/>
</dbReference>
<dbReference type="FunFam" id="3.40.225.10:FF:000008">
    <property type="entry name" value="Sugar aldolase"/>
    <property type="match status" value="1"/>
</dbReference>
<evidence type="ECO:0000256" key="10">
    <source>
        <dbReference type="ARBA" id="ARBA00047520"/>
    </source>
</evidence>
<dbReference type="NCBIfam" id="NF043034">
    <property type="entry name" value="OxoTetrPhDc"/>
    <property type="match status" value="1"/>
</dbReference>
<dbReference type="InterPro" id="IPR050013">
    <property type="entry name" value="OtnC"/>
</dbReference>
<accession>A0AAP2GA15</accession>
<evidence type="ECO:0000313" key="14">
    <source>
        <dbReference type="Proteomes" id="UP001315686"/>
    </source>
</evidence>
<dbReference type="PANTHER" id="PTHR22789:SF0">
    <property type="entry name" value="3-OXO-TETRONATE 4-PHOSPHATE DECARBOXYLASE-RELATED"/>
    <property type="match status" value="1"/>
</dbReference>
<evidence type="ECO:0000256" key="8">
    <source>
        <dbReference type="ARBA" id="ARBA00044772"/>
    </source>
</evidence>
<keyword evidence="5" id="KW-0456">Lyase</keyword>
<sequence>MSDAKIREDIVRRAASLYNRGLSFGSSGNISVRVDDGWLMTPTGSSMGDLDPARLSLLDLEGRHISGDAPTKEAFLHMAMYAKRSGASAIVHLHSTHSVAVSCLKCIDHKNVLPPLTAYYVMRVGKLPLVPYFAPGDIELAKAVGEMASDHHAVLLANHGPVVSGKSLTDALYATEELEETAKLFLALQAMETRPLTAEQVTDLQRRFPAQT</sequence>
<dbReference type="SUPFAM" id="SSF53639">
    <property type="entry name" value="AraD/HMP-PK domain-like"/>
    <property type="match status" value="1"/>
</dbReference>
<name>A0AAP2GA15_9RHOB</name>
<dbReference type="AlphaFoldDB" id="A0AAP2GA15"/>
<comment type="catalytic activity">
    <reaction evidence="10">
        <text>3-dehydro-4-O-phospho-D-erythronate + H(+) = dihydroxyacetone phosphate + CO2</text>
        <dbReference type="Rhea" id="RHEA:52416"/>
        <dbReference type="ChEBI" id="CHEBI:15378"/>
        <dbReference type="ChEBI" id="CHEBI:16526"/>
        <dbReference type="ChEBI" id="CHEBI:57642"/>
        <dbReference type="ChEBI" id="CHEBI:136593"/>
        <dbReference type="EC" id="4.1.1.104"/>
    </reaction>
</comment>
<dbReference type="GO" id="GO:0005829">
    <property type="term" value="C:cytosol"/>
    <property type="evidence" value="ECO:0007669"/>
    <property type="project" value="TreeGrafter"/>
</dbReference>
<evidence type="ECO:0000256" key="1">
    <source>
        <dbReference type="ARBA" id="ARBA00001947"/>
    </source>
</evidence>
<dbReference type="PANTHER" id="PTHR22789">
    <property type="entry name" value="FUCULOSE PHOSPHATE ALDOLASE"/>
    <property type="match status" value="1"/>
</dbReference>
<dbReference type="Pfam" id="PF00596">
    <property type="entry name" value="Aldolase_II"/>
    <property type="match status" value="1"/>
</dbReference>
<keyword evidence="4" id="KW-0862">Zinc</keyword>
<comment type="function">
    <text evidence="7">Catalyzes the decarboxylation of 3-oxo-tetronate 4-phosphate to dihydroxyacetone phosphate (DHAP) and CO(2).</text>
</comment>
<evidence type="ECO:0000256" key="4">
    <source>
        <dbReference type="ARBA" id="ARBA00022833"/>
    </source>
</evidence>
<dbReference type="InterPro" id="IPR036409">
    <property type="entry name" value="Aldolase_II/adducin_N_sf"/>
</dbReference>
<comment type="caution">
    <text evidence="13">The sequence shown here is derived from an EMBL/GenBank/DDBJ whole genome shotgun (WGS) entry which is preliminary data.</text>
</comment>
<feature type="domain" description="Class II aldolase/adducin N-terminal" evidence="12">
    <location>
        <begin position="8"/>
        <end position="186"/>
    </location>
</feature>
<evidence type="ECO:0000313" key="13">
    <source>
        <dbReference type="EMBL" id="MBT0958994.1"/>
    </source>
</evidence>
<evidence type="ECO:0000256" key="11">
    <source>
        <dbReference type="ARBA" id="ARBA00048603"/>
    </source>
</evidence>
<evidence type="ECO:0000256" key="6">
    <source>
        <dbReference type="ARBA" id="ARBA00023277"/>
    </source>
</evidence>
<dbReference type="InterPro" id="IPR050197">
    <property type="entry name" value="Aldolase_class_II_sugar_metab"/>
</dbReference>
<evidence type="ECO:0000256" key="7">
    <source>
        <dbReference type="ARBA" id="ARBA00044745"/>
    </source>
</evidence>
<proteinExistence type="inferred from homology"/>
<dbReference type="GO" id="GO:0046872">
    <property type="term" value="F:metal ion binding"/>
    <property type="evidence" value="ECO:0007669"/>
    <property type="project" value="UniProtKB-KW"/>
</dbReference>
<dbReference type="RefSeq" id="WP_327795206.1">
    <property type="nucleotide sequence ID" value="NZ_JADQAZ010000003.1"/>
</dbReference>
<gene>
    <name evidence="13" type="ORF">IV417_16525</name>
</gene>
<keyword evidence="3" id="KW-0479">Metal-binding</keyword>
<evidence type="ECO:0000256" key="2">
    <source>
        <dbReference type="ARBA" id="ARBA00010037"/>
    </source>
</evidence>
<keyword evidence="14" id="KW-1185">Reference proteome</keyword>
<dbReference type="Gene3D" id="3.40.225.10">
    <property type="entry name" value="Class II aldolase/adducin N-terminal domain"/>
    <property type="match status" value="1"/>
</dbReference>
<dbReference type="GO" id="GO:0019323">
    <property type="term" value="P:pentose catabolic process"/>
    <property type="evidence" value="ECO:0007669"/>
    <property type="project" value="InterPro"/>
</dbReference>
<protein>
    <recommendedName>
        <fullName evidence="9">3-oxo-tetronate 4-phosphate decarboxylase</fullName>
        <ecNumber evidence="8">4.1.1.104</ecNumber>
    </recommendedName>
</protein>
<dbReference type="Proteomes" id="UP001315686">
    <property type="component" value="Unassembled WGS sequence"/>
</dbReference>
<dbReference type="InterPro" id="IPR001303">
    <property type="entry name" value="Aldolase_II/adducin_N"/>
</dbReference>
<evidence type="ECO:0000256" key="3">
    <source>
        <dbReference type="ARBA" id="ARBA00022723"/>
    </source>
</evidence>
<evidence type="ECO:0000256" key="5">
    <source>
        <dbReference type="ARBA" id="ARBA00023239"/>
    </source>
</evidence>
<reference evidence="13 14" key="1">
    <citation type="journal article" date="2021" name="Arch. Microbiol.">
        <title>Harenicola maris gen. nov., sp. nov. isolated from the Sea of Japan shallow sediments.</title>
        <authorList>
            <person name="Romanenko L.A."/>
            <person name="Kurilenko V.V."/>
            <person name="Chernysheva N.Y."/>
            <person name="Tekutyeva L.A."/>
            <person name="Velansky P.V."/>
            <person name="Svetashev V.I."/>
            <person name="Isaeva M.P."/>
        </authorList>
    </citation>
    <scope>NUCLEOTIDE SEQUENCE [LARGE SCALE GENOMIC DNA]</scope>
    <source>
        <strain evidence="13 14">KMM 3653</strain>
    </source>
</reference>